<name>A0A177CLY8_9PLEO</name>
<accession>A0A177CLY8</accession>
<feature type="domain" description="Fatty acid hydroxylase" evidence="7">
    <location>
        <begin position="164"/>
        <end position="295"/>
    </location>
</feature>
<dbReference type="GO" id="GO:0016020">
    <property type="term" value="C:membrane"/>
    <property type="evidence" value="ECO:0007669"/>
    <property type="project" value="UniProtKB-SubCell"/>
</dbReference>
<evidence type="ECO:0000256" key="5">
    <source>
        <dbReference type="SAM" id="MobiDB-lite"/>
    </source>
</evidence>
<dbReference type="InParanoid" id="A0A177CLY8"/>
<proteinExistence type="predicted"/>
<dbReference type="GO" id="GO:0005506">
    <property type="term" value="F:iron ion binding"/>
    <property type="evidence" value="ECO:0007669"/>
    <property type="project" value="InterPro"/>
</dbReference>
<keyword evidence="2 6" id="KW-0812">Transmembrane</keyword>
<dbReference type="InterPro" id="IPR050307">
    <property type="entry name" value="Sterol_Desaturase_Related"/>
</dbReference>
<dbReference type="AlphaFoldDB" id="A0A177CLY8"/>
<dbReference type="RefSeq" id="XP_018038898.1">
    <property type="nucleotide sequence ID" value="XM_018181363.1"/>
</dbReference>
<dbReference type="EMBL" id="KV441550">
    <property type="protein sequence ID" value="OAG08533.1"/>
    <property type="molecule type" value="Genomic_DNA"/>
</dbReference>
<evidence type="ECO:0000256" key="4">
    <source>
        <dbReference type="ARBA" id="ARBA00023136"/>
    </source>
</evidence>
<evidence type="ECO:0000256" key="1">
    <source>
        <dbReference type="ARBA" id="ARBA00004370"/>
    </source>
</evidence>
<keyword evidence="9" id="KW-1185">Reference proteome</keyword>
<dbReference type="Proteomes" id="UP000077069">
    <property type="component" value="Unassembled WGS sequence"/>
</dbReference>
<feature type="transmembrane region" description="Helical" evidence="6">
    <location>
        <begin position="107"/>
        <end position="129"/>
    </location>
</feature>
<dbReference type="GO" id="GO:0008610">
    <property type="term" value="P:lipid biosynthetic process"/>
    <property type="evidence" value="ECO:0007669"/>
    <property type="project" value="InterPro"/>
</dbReference>
<keyword evidence="4 6" id="KW-0472">Membrane</keyword>
<comment type="subcellular location">
    <subcellularLocation>
        <location evidence="1">Membrane</location>
    </subcellularLocation>
</comment>
<keyword evidence="3 6" id="KW-1133">Transmembrane helix</keyword>
<evidence type="ECO:0000256" key="2">
    <source>
        <dbReference type="ARBA" id="ARBA00022692"/>
    </source>
</evidence>
<evidence type="ECO:0000256" key="3">
    <source>
        <dbReference type="ARBA" id="ARBA00022989"/>
    </source>
</evidence>
<dbReference type="InterPro" id="IPR006694">
    <property type="entry name" value="Fatty_acid_hydroxylase"/>
</dbReference>
<reference evidence="8 9" key="1">
    <citation type="submission" date="2016-05" db="EMBL/GenBank/DDBJ databases">
        <title>Comparative analysis of secretome profiles of manganese(II)-oxidizing ascomycete fungi.</title>
        <authorList>
            <consortium name="DOE Joint Genome Institute"/>
            <person name="Zeiner C.A."/>
            <person name="Purvine S.O."/>
            <person name="Zink E.M."/>
            <person name="Wu S."/>
            <person name="Pasa-Tolic L."/>
            <person name="Chaput D.L."/>
            <person name="Haridas S."/>
            <person name="Grigoriev I.V."/>
            <person name="Santelli C.M."/>
            <person name="Hansel C.M."/>
        </authorList>
    </citation>
    <scope>NUCLEOTIDE SEQUENCE [LARGE SCALE GENOMIC DNA]</scope>
    <source>
        <strain evidence="8 9">AP3s5-JAC2a</strain>
    </source>
</reference>
<protein>
    <recommendedName>
        <fullName evidence="7">Fatty acid hydroxylase domain-containing protein</fullName>
    </recommendedName>
</protein>
<dbReference type="GO" id="GO:0016491">
    <property type="term" value="F:oxidoreductase activity"/>
    <property type="evidence" value="ECO:0007669"/>
    <property type="project" value="InterPro"/>
</dbReference>
<dbReference type="PANTHER" id="PTHR11863">
    <property type="entry name" value="STEROL DESATURASE"/>
    <property type="match status" value="1"/>
</dbReference>
<dbReference type="Pfam" id="PF04116">
    <property type="entry name" value="FA_hydroxylase"/>
    <property type="match status" value="1"/>
</dbReference>
<dbReference type="OrthoDB" id="408954at2759"/>
<feature type="compositionally biased region" description="Basic residues" evidence="5">
    <location>
        <begin position="326"/>
        <end position="337"/>
    </location>
</feature>
<organism evidence="8 9">
    <name type="scientific">Paraphaeosphaeria sporulosa</name>
    <dbReference type="NCBI Taxonomy" id="1460663"/>
    <lineage>
        <taxon>Eukaryota</taxon>
        <taxon>Fungi</taxon>
        <taxon>Dikarya</taxon>
        <taxon>Ascomycota</taxon>
        <taxon>Pezizomycotina</taxon>
        <taxon>Dothideomycetes</taxon>
        <taxon>Pleosporomycetidae</taxon>
        <taxon>Pleosporales</taxon>
        <taxon>Massarineae</taxon>
        <taxon>Didymosphaeriaceae</taxon>
        <taxon>Paraphaeosphaeria</taxon>
    </lineage>
</organism>
<evidence type="ECO:0000256" key="6">
    <source>
        <dbReference type="SAM" id="Phobius"/>
    </source>
</evidence>
<dbReference type="GeneID" id="28764849"/>
<sequence length="337" mass="37345">MSLSSLLTPLTLPLASLLALPLLSSWSTSLNLLFISLTWTTLALSYSPLQLEFFGPLLLRSTLYLLPSLLFLSFDTLIPSLAVEFKAQGERGLPARQRGGAGKIRNVVFWSVANVLLGVALQGGIEFLVTDGLRMRSLLVVKGSRWSLNHLPNPWGVVKHLGMGIVSRNILQYYIHRDLLHSTTGGFIARLHQEWHHSVTAPYSFVAAYDHPLPYLLHRFLPLYLPAITFRFHLTTYLIMIALTSLEELFTYSGYSVLPSTIMLKGMARRVDAHMRSGGEGNFGPLGVLDWINGTTLGGRNVTDDLGDEVEKHHVEERANGMASKLKSKARKGKGRG</sequence>
<gene>
    <name evidence="8" type="ORF">CC84DRAFT_1194697</name>
</gene>
<feature type="region of interest" description="Disordered" evidence="5">
    <location>
        <begin position="317"/>
        <end position="337"/>
    </location>
</feature>
<evidence type="ECO:0000313" key="8">
    <source>
        <dbReference type="EMBL" id="OAG08533.1"/>
    </source>
</evidence>
<dbReference type="STRING" id="1460663.A0A177CLY8"/>
<evidence type="ECO:0000259" key="7">
    <source>
        <dbReference type="Pfam" id="PF04116"/>
    </source>
</evidence>
<evidence type="ECO:0000313" key="9">
    <source>
        <dbReference type="Proteomes" id="UP000077069"/>
    </source>
</evidence>